<dbReference type="EMBL" id="CT868385">
    <property type="protein sequence ID" value="CAK81077.1"/>
    <property type="molecule type" value="Genomic_DNA"/>
</dbReference>
<organism evidence="1 2">
    <name type="scientific">Paramecium tetraurelia</name>
    <dbReference type="NCBI Taxonomy" id="5888"/>
    <lineage>
        <taxon>Eukaryota</taxon>
        <taxon>Sar</taxon>
        <taxon>Alveolata</taxon>
        <taxon>Ciliophora</taxon>
        <taxon>Intramacronucleata</taxon>
        <taxon>Oligohymenophorea</taxon>
        <taxon>Peniculida</taxon>
        <taxon>Parameciidae</taxon>
        <taxon>Paramecium</taxon>
    </lineage>
</organism>
<dbReference type="KEGG" id="ptm:GSPATT00015936001"/>
<dbReference type="AlphaFoldDB" id="A0DDG0"/>
<sequence>MYILNYLFQTKKCTIGSKLSPKKIKKIIRSIENPIVDQQSISSVWIEMQILETSLIQEEFIIQDCFQQFVINISFLILLNQFHISQRLLKIRFFVIILENINQGFGNLHYNFFISPNNYSFYILYLNLCCL</sequence>
<reference evidence="1 2" key="1">
    <citation type="journal article" date="2006" name="Nature">
        <title>Global trends of whole-genome duplications revealed by the ciliate Paramecium tetraurelia.</title>
        <authorList>
            <consortium name="Genoscope"/>
            <person name="Aury J.-M."/>
            <person name="Jaillon O."/>
            <person name="Duret L."/>
            <person name="Noel B."/>
            <person name="Jubin C."/>
            <person name="Porcel B.M."/>
            <person name="Segurens B."/>
            <person name="Daubin V."/>
            <person name="Anthouard V."/>
            <person name="Aiach N."/>
            <person name="Arnaiz O."/>
            <person name="Billaut A."/>
            <person name="Beisson J."/>
            <person name="Blanc I."/>
            <person name="Bouhouche K."/>
            <person name="Camara F."/>
            <person name="Duharcourt S."/>
            <person name="Guigo R."/>
            <person name="Gogendeau D."/>
            <person name="Katinka M."/>
            <person name="Keller A.-M."/>
            <person name="Kissmehl R."/>
            <person name="Klotz C."/>
            <person name="Koll F."/>
            <person name="Le Moue A."/>
            <person name="Lepere C."/>
            <person name="Malinsky S."/>
            <person name="Nowacki M."/>
            <person name="Nowak J.K."/>
            <person name="Plattner H."/>
            <person name="Poulain J."/>
            <person name="Ruiz F."/>
            <person name="Serrano V."/>
            <person name="Zagulski M."/>
            <person name="Dessen P."/>
            <person name="Betermier M."/>
            <person name="Weissenbach J."/>
            <person name="Scarpelli C."/>
            <person name="Schachter V."/>
            <person name="Sperling L."/>
            <person name="Meyer E."/>
            <person name="Cohen J."/>
            <person name="Wincker P."/>
        </authorList>
    </citation>
    <scope>NUCLEOTIDE SEQUENCE [LARGE SCALE GENOMIC DNA]</scope>
    <source>
        <strain evidence="1 2">Stock d4-2</strain>
    </source>
</reference>
<proteinExistence type="predicted"/>
<gene>
    <name evidence="1" type="ORF">GSPATT00015936001</name>
</gene>
<name>A0DDG0_PARTE</name>
<evidence type="ECO:0008006" key="3">
    <source>
        <dbReference type="Google" id="ProtNLM"/>
    </source>
</evidence>
<evidence type="ECO:0000313" key="1">
    <source>
        <dbReference type="EMBL" id="CAK81077.1"/>
    </source>
</evidence>
<dbReference type="Proteomes" id="UP000000600">
    <property type="component" value="Unassembled WGS sequence"/>
</dbReference>
<protein>
    <recommendedName>
        <fullName evidence="3">Transmembrane protein</fullName>
    </recommendedName>
</protein>
<keyword evidence="2" id="KW-1185">Reference proteome</keyword>
<accession>A0DDG0</accession>
<dbReference type="InParanoid" id="A0DDG0"/>
<evidence type="ECO:0000313" key="2">
    <source>
        <dbReference type="Proteomes" id="UP000000600"/>
    </source>
</evidence>
<dbReference type="HOGENOM" id="CLU_1931627_0_0_1"/>
<dbReference type="RefSeq" id="XP_001448474.1">
    <property type="nucleotide sequence ID" value="XM_001448437.1"/>
</dbReference>
<dbReference type="GeneID" id="5034259"/>